<feature type="compositionally biased region" description="Low complexity" evidence="1">
    <location>
        <begin position="29"/>
        <end position="40"/>
    </location>
</feature>
<evidence type="ECO:0008006" key="5">
    <source>
        <dbReference type="Google" id="ProtNLM"/>
    </source>
</evidence>
<dbReference type="Proteomes" id="UP000664288">
    <property type="component" value="Unassembled WGS sequence"/>
</dbReference>
<evidence type="ECO:0000256" key="1">
    <source>
        <dbReference type="SAM" id="MobiDB-lite"/>
    </source>
</evidence>
<feature type="compositionally biased region" description="Basic and acidic residues" evidence="1">
    <location>
        <begin position="43"/>
        <end position="57"/>
    </location>
</feature>
<reference evidence="3 4" key="1">
    <citation type="submission" date="2021-03" db="EMBL/GenBank/DDBJ databases">
        <title>Whole genome sequence of Jiella sp. MQZ13P-4.</title>
        <authorList>
            <person name="Tuo L."/>
        </authorList>
    </citation>
    <scope>NUCLEOTIDE SEQUENCE [LARGE SCALE GENOMIC DNA]</scope>
    <source>
        <strain evidence="3 4">MQZ13P-4</strain>
    </source>
</reference>
<dbReference type="EMBL" id="JAFMPY010000024">
    <property type="protein sequence ID" value="MBO0905665.1"/>
    <property type="molecule type" value="Genomic_DNA"/>
</dbReference>
<accession>A0ABS3J954</accession>
<organism evidence="3 4">
    <name type="scientific">Jiella sonneratiae</name>
    <dbReference type="NCBI Taxonomy" id="2816856"/>
    <lineage>
        <taxon>Bacteria</taxon>
        <taxon>Pseudomonadati</taxon>
        <taxon>Pseudomonadota</taxon>
        <taxon>Alphaproteobacteria</taxon>
        <taxon>Hyphomicrobiales</taxon>
        <taxon>Aurantimonadaceae</taxon>
        <taxon>Jiella</taxon>
    </lineage>
</organism>
<evidence type="ECO:0000313" key="4">
    <source>
        <dbReference type="Proteomes" id="UP000664288"/>
    </source>
</evidence>
<sequence length="92" mass="9598">MTQRSVKLVWTAILAAALLSGCGVKNLPVGPTTKTVPPVVSGSEDKSRSGDTAKLLRPESLTSASRNVSISAAEVSKNDVPARPFILDPLLN</sequence>
<feature type="signal peptide" evidence="2">
    <location>
        <begin position="1"/>
        <end position="25"/>
    </location>
</feature>
<evidence type="ECO:0000256" key="2">
    <source>
        <dbReference type="SAM" id="SignalP"/>
    </source>
</evidence>
<dbReference type="RefSeq" id="WP_207352302.1">
    <property type="nucleotide sequence ID" value="NZ_JAFMPY010000024.1"/>
</dbReference>
<feature type="chain" id="PRO_5046464154" description="Lipoprotein" evidence="2">
    <location>
        <begin position="26"/>
        <end position="92"/>
    </location>
</feature>
<protein>
    <recommendedName>
        <fullName evidence="5">Lipoprotein</fullName>
    </recommendedName>
</protein>
<keyword evidence="4" id="KW-1185">Reference proteome</keyword>
<name>A0ABS3J954_9HYPH</name>
<keyword evidence="2" id="KW-0732">Signal</keyword>
<proteinExistence type="predicted"/>
<dbReference type="PROSITE" id="PS51257">
    <property type="entry name" value="PROKAR_LIPOPROTEIN"/>
    <property type="match status" value="1"/>
</dbReference>
<comment type="caution">
    <text evidence="3">The sequence shown here is derived from an EMBL/GenBank/DDBJ whole genome shotgun (WGS) entry which is preliminary data.</text>
</comment>
<feature type="region of interest" description="Disordered" evidence="1">
    <location>
        <begin position="29"/>
        <end position="60"/>
    </location>
</feature>
<evidence type="ECO:0000313" key="3">
    <source>
        <dbReference type="EMBL" id="MBO0905665.1"/>
    </source>
</evidence>
<gene>
    <name evidence="3" type="ORF">J1C47_18630</name>
</gene>